<dbReference type="InterPro" id="IPR042099">
    <property type="entry name" value="ANL_N_sf"/>
</dbReference>
<accession>X0V056</accession>
<dbReference type="GO" id="GO:0005886">
    <property type="term" value="C:plasma membrane"/>
    <property type="evidence" value="ECO:0007669"/>
    <property type="project" value="TreeGrafter"/>
</dbReference>
<dbReference type="GO" id="GO:0006633">
    <property type="term" value="P:fatty acid biosynthetic process"/>
    <property type="evidence" value="ECO:0007669"/>
    <property type="project" value="TreeGrafter"/>
</dbReference>
<dbReference type="EMBL" id="BARS01022953">
    <property type="protein sequence ID" value="GAG05933.1"/>
    <property type="molecule type" value="Genomic_DNA"/>
</dbReference>
<protein>
    <recommendedName>
        <fullName evidence="1">AMP-dependent synthetase/ligase domain-containing protein</fullName>
    </recommendedName>
</protein>
<dbReference type="AlphaFoldDB" id="X0V056"/>
<sequence>PEEVNADARPPEPVSREPEMIATMQYSSGSTGAPKAVLVNHRAVLSNLRAMKQAFEIRQEDVAVNWIPLYHDMGLFGAFLLPLLCGCRTVLIPTEDFMRDPALWLRAFQRYRGTFGWAPNLAYAICAKRLSDEDLEGLDLSSWRLALNGSEPVLARTVEAFARRMEPLGFRPEAMSPAYGLAETVVLATVQPVREAPRCEVLDRNALVAHELARVTTGDGVSCVSIGRCIPGCEIQIRDAEGHPLPERRVGKIWLRSDALFTRYDADPER</sequence>
<evidence type="ECO:0000313" key="2">
    <source>
        <dbReference type="EMBL" id="GAG05933.1"/>
    </source>
</evidence>
<gene>
    <name evidence="2" type="ORF">S01H1_36621</name>
</gene>
<dbReference type="InterPro" id="IPR020845">
    <property type="entry name" value="AMP-binding_CS"/>
</dbReference>
<dbReference type="Gene3D" id="3.40.50.12780">
    <property type="entry name" value="N-terminal domain of ligase-like"/>
    <property type="match status" value="1"/>
</dbReference>
<feature type="non-terminal residue" evidence="2">
    <location>
        <position position="1"/>
    </location>
</feature>
<reference evidence="2" key="1">
    <citation type="journal article" date="2014" name="Front. Microbiol.">
        <title>High frequency of phylogenetically diverse reductive dehalogenase-homologous genes in deep subseafloor sedimentary metagenomes.</title>
        <authorList>
            <person name="Kawai M."/>
            <person name="Futagami T."/>
            <person name="Toyoda A."/>
            <person name="Takaki Y."/>
            <person name="Nishi S."/>
            <person name="Hori S."/>
            <person name="Arai W."/>
            <person name="Tsubouchi T."/>
            <person name="Morono Y."/>
            <person name="Uchiyama I."/>
            <person name="Ito T."/>
            <person name="Fujiyama A."/>
            <person name="Inagaki F."/>
            <person name="Takami H."/>
        </authorList>
    </citation>
    <scope>NUCLEOTIDE SEQUENCE</scope>
    <source>
        <strain evidence="2">Expedition CK06-06</strain>
    </source>
</reference>
<dbReference type="SUPFAM" id="SSF56801">
    <property type="entry name" value="Acetyl-CoA synthetase-like"/>
    <property type="match status" value="1"/>
</dbReference>
<feature type="domain" description="AMP-dependent synthetase/ligase" evidence="1">
    <location>
        <begin position="9"/>
        <end position="264"/>
    </location>
</feature>
<comment type="caution">
    <text evidence="2">The sequence shown here is derived from an EMBL/GenBank/DDBJ whole genome shotgun (WGS) entry which is preliminary data.</text>
</comment>
<dbReference type="InterPro" id="IPR000873">
    <property type="entry name" value="AMP-dep_synth/lig_dom"/>
</dbReference>
<organism evidence="2">
    <name type="scientific">marine sediment metagenome</name>
    <dbReference type="NCBI Taxonomy" id="412755"/>
    <lineage>
        <taxon>unclassified sequences</taxon>
        <taxon>metagenomes</taxon>
        <taxon>ecological metagenomes</taxon>
    </lineage>
</organism>
<dbReference type="Pfam" id="PF00501">
    <property type="entry name" value="AMP-binding"/>
    <property type="match status" value="1"/>
</dbReference>
<dbReference type="PANTHER" id="PTHR22754:SF32">
    <property type="entry name" value="DISCO-INTERACTING PROTEIN 2"/>
    <property type="match status" value="1"/>
</dbReference>
<proteinExistence type="predicted"/>
<dbReference type="PANTHER" id="PTHR22754">
    <property type="entry name" value="DISCO-INTERACTING PROTEIN 2 DIP2 -RELATED"/>
    <property type="match status" value="1"/>
</dbReference>
<feature type="non-terminal residue" evidence="2">
    <location>
        <position position="270"/>
    </location>
</feature>
<evidence type="ECO:0000259" key="1">
    <source>
        <dbReference type="Pfam" id="PF00501"/>
    </source>
</evidence>
<name>X0V056_9ZZZZ</name>
<dbReference type="PROSITE" id="PS00455">
    <property type="entry name" value="AMP_BINDING"/>
    <property type="match status" value="1"/>
</dbReference>
<dbReference type="GO" id="GO:0070566">
    <property type="term" value="F:adenylyltransferase activity"/>
    <property type="evidence" value="ECO:0007669"/>
    <property type="project" value="TreeGrafter"/>
</dbReference>